<keyword evidence="2" id="KW-1185">Reference proteome</keyword>
<evidence type="ECO:0000313" key="2">
    <source>
        <dbReference type="Proteomes" id="UP000000305"/>
    </source>
</evidence>
<dbReference type="Proteomes" id="UP000000305">
    <property type="component" value="Unassembled WGS sequence"/>
</dbReference>
<sequence>MKPGKYIIIQSDTDQVIGGFEVIGNEIHNLMGIAQGTITDGEITGKNTHEIQRLNNGYMHVEYLEQNDPRPKDHFIVLIDKKKNTKRIYDMHNKLDKDDLYYTYQSFSPDIIQAHLGSDFYVKGFASLGDIKREFRDMKHKHQMNYVTQWAKENGHHSPKFLYKLLRGI</sequence>
<protein>
    <submittedName>
        <fullName evidence="1">Uncharacterized protein</fullName>
    </submittedName>
</protein>
<dbReference type="EMBL" id="GL733778">
    <property type="protein sequence ID" value="EFX62180.1"/>
    <property type="molecule type" value="Genomic_DNA"/>
</dbReference>
<organism evidence="1 2">
    <name type="scientific">Daphnia pulex</name>
    <name type="common">Water flea</name>
    <dbReference type="NCBI Taxonomy" id="6669"/>
    <lineage>
        <taxon>Eukaryota</taxon>
        <taxon>Metazoa</taxon>
        <taxon>Ecdysozoa</taxon>
        <taxon>Arthropoda</taxon>
        <taxon>Crustacea</taxon>
        <taxon>Branchiopoda</taxon>
        <taxon>Diplostraca</taxon>
        <taxon>Cladocera</taxon>
        <taxon>Anomopoda</taxon>
        <taxon>Daphniidae</taxon>
        <taxon>Daphnia</taxon>
    </lineage>
</organism>
<reference evidence="1 2" key="1">
    <citation type="journal article" date="2011" name="Science">
        <title>The ecoresponsive genome of Daphnia pulex.</title>
        <authorList>
            <person name="Colbourne J.K."/>
            <person name="Pfrender M.E."/>
            <person name="Gilbert D."/>
            <person name="Thomas W.K."/>
            <person name="Tucker A."/>
            <person name="Oakley T.H."/>
            <person name="Tokishita S."/>
            <person name="Aerts A."/>
            <person name="Arnold G.J."/>
            <person name="Basu M.K."/>
            <person name="Bauer D.J."/>
            <person name="Caceres C.E."/>
            <person name="Carmel L."/>
            <person name="Casola C."/>
            <person name="Choi J.H."/>
            <person name="Detter J.C."/>
            <person name="Dong Q."/>
            <person name="Dusheyko S."/>
            <person name="Eads B.D."/>
            <person name="Frohlich T."/>
            <person name="Geiler-Samerotte K.A."/>
            <person name="Gerlach D."/>
            <person name="Hatcher P."/>
            <person name="Jogdeo S."/>
            <person name="Krijgsveld J."/>
            <person name="Kriventseva E.V."/>
            <person name="Kultz D."/>
            <person name="Laforsch C."/>
            <person name="Lindquist E."/>
            <person name="Lopez J."/>
            <person name="Manak J.R."/>
            <person name="Muller J."/>
            <person name="Pangilinan J."/>
            <person name="Patwardhan R.P."/>
            <person name="Pitluck S."/>
            <person name="Pritham E.J."/>
            <person name="Rechtsteiner A."/>
            <person name="Rho M."/>
            <person name="Rogozin I.B."/>
            <person name="Sakarya O."/>
            <person name="Salamov A."/>
            <person name="Schaack S."/>
            <person name="Shapiro H."/>
            <person name="Shiga Y."/>
            <person name="Skalitzky C."/>
            <person name="Smith Z."/>
            <person name="Souvorov A."/>
            <person name="Sung W."/>
            <person name="Tang Z."/>
            <person name="Tsuchiya D."/>
            <person name="Tu H."/>
            <person name="Vos H."/>
            <person name="Wang M."/>
            <person name="Wolf Y.I."/>
            <person name="Yamagata H."/>
            <person name="Yamada T."/>
            <person name="Ye Y."/>
            <person name="Shaw J.R."/>
            <person name="Andrews J."/>
            <person name="Crease T.J."/>
            <person name="Tang H."/>
            <person name="Lucas S.M."/>
            <person name="Robertson H.M."/>
            <person name="Bork P."/>
            <person name="Koonin E.V."/>
            <person name="Zdobnov E.M."/>
            <person name="Grigoriev I.V."/>
            <person name="Lynch M."/>
            <person name="Boore J.L."/>
        </authorList>
    </citation>
    <scope>NUCLEOTIDE SEQUENCE [LARGE SCALE GENOMIC DNA]</scope>
</reference>
<gene>
    <name evidence="1" type="ORF">DAPPUDRAFT_337324</name>
</gene>
<accession>E9I1F3</accession>
<proteinExistence type="predicted"/>
<dbReference type="HOGENOM" id="CLU_1580086_0_0_1"/>
<evidence type="ECO:0000313" key="1">
    <source>
        <dbReference type="EMBL" id="EFX62180.1"/>
    </source>
</evidence>
<name>E9I1F3_DAPPU</name>
<dbReference type="AlphaFoldDB" id="E9I1F3"/>
<dbReference type="InParanoid" id="E9I1F3"/>
<dbReference type="KEGG" id="dpx:DAPPUDRAFT_337324"/>